<keyword evidence="3 9" id="KW-0812">Transmembrane</keyword>
<evidence type="ECO:0000256" key="3">
    <source>
        <dbReference type="ARBA" id="ARBA00022692"/>
    </source>
</evidence>
<dbReference type="AlphaFoldDB" id="A0AAW2HL86"/>
<sequence>MQIQEDANLASKQAKETKPKRPKGYWFPYQFKYVAWALVIILYILSNILLALYGLTFGLIKCYIWFTAVLFSIMMGLIIVQPIKIIVMSFFITRVLRVTPQLIRKRARHDILENPFEEKKALVAFNVRLHNSPYYAPLPRYKLETRAENIKFHMEQRKLSINLFFFLLFTLVLIYIVMINAPWANYYSTEVVRNMVVHGYYTQTIPFTEVNSYDQFIEYLNETLFPVLYGTPESLAGYRHDDYHRDKRETRNSTGHPTRLNYTHAWDEESMKEARRRFLRHDDHVHQFVGVKDRSWTMDFAIKLIGKPRIRQLRVKNNTCAGTSYIVPRLNLCFSVFTMATEEKGDFNLWWDGDADKSLTPKERKPWSYTDPWESGATFLVAKHSTYPAGGYILDLAKNINDSIIVLNYMDAFQWINAGTRAIIIEFTLYCVNVNLFNIVHLIAEKTASGFIVPSYQIETHRFVFLAGELETFSILMTFSFYMMLICYLLRECNRIKRTSFLSYICRGRPTIDLLLIILGLVSILLLFLKNYYVSELLQRLINSQNYEYVSFSYASIFNVLSRYVSAILVVLVAVKLLQLLRFGVIFHQMQEVIRGSFRYFVALSVHLLLILIAFSIFFHLLLLPFEYGFSSIGLTLSTLVGRAFCLDHNTDSTVFTNTPWFIGPLFYGVFVSFVILLIYSFFVATMCFYLNRVKEVPIKPKYNAFSYIKHVLTANKNSDILRLRGGCSDTNQPLRLRGGGQSFARCFLKSRDQHIISPEKLRDEDTVYKRKPRFSKLKAFDFTIGSKVDMYRFEVMKTLAKGHLRKEIIGEKIGKETMMKIIVARHIVKKKKLLIRDYYLVLDTDGTSLVPNRKLLEIHQVIEEYGIIKLKEAYKRSGKEVIIVGDIKNIPGTVKALDKKVLGLLELISHRRRDGRGKRIGSTLSDDS</sequence>
<feature type="transmembrane region" description="Helical" evidence="9">
    <location>
        <begin position="472"/>
        <end position="490"/>
    </location>
</feature>
<dbReference type="GO" id="GO:0005509">
    <property type="term" value="F:calcium ion binding"/>
    <property type="evidence" value="ECO:0007669"/>
    <property type="project" value="InterPro"/>
</dbReference>
<keyword evidence="5 9" id="KW-0472">Membrane</keyword>
<evidence type="ECO:0000259" key="11">
    <source>
        <dbReference type="Pfam" id="PF20519"/>
    </source>
</evidence>
<evidence type="ECO:0000256" key="8">
    <source>
        <dbReference type="SAM" id="MobiDB-lite"/>
    </source>
</evidence>
<accession>A0AAW2HL86</accession>
<keyword evidence="4 9" id="KW-1133">Transmembrane helix</keyword>
<feature type="transmembrane region" description="Helical" evidence="9">
    <location>
        <begin position="511"/>
        <end position="534"/>
    </location>
</feature>
<feature type="disulfide bond" evidence="7">
    <location>
        <begin position="320"/>
        <end position="333"/>
    </location>
</feature>
<dbReference type="InterPro" id="IPR003915">
    <property type="entry name" value="PKD_2"/>
</dbReference>
<feature type="domain" description="Polycystin cation channel PKD1/PKD2" evidence="10">
    <location>
        <begin position="469"/>
        <end position="688"/>
    </location>
</feature>
<protein>
    <submittedName>
        <fullName evidence="12">Uncharacterized protein</fullName>
    </submittedName>
</protein>
<dbReference type="EMBL" id="JARGDH010000004">
    <property type="protein sequence ID" value="KAL0270579.1"/>
    <property type="molecule type" value="Genomic_DNA"/>
</dbReference>
<dbReference type="EMBL" id="JARGDH010000004">
    <property type="protein sequence ID" value="KAL0270583.1"/>
    <property type="molecule type" value="Genomic_DNA"/>
</dbReference>
<feature type="transmembrane region" description="Helical" evidence="9">
    <location>
        <begin position="598"/>
        <end position="623"/>
    </location>
</feature>
<dbReference type="InterPro" id="IPR013122">
    <property type="entry name" value="PKD1_2_channel"/>
</dbReference>
<organism evidence="12">
    <name type="scientific">Menopon gallinae</name>
    <name type="common">poultry shaft louse</name>
    <dbReference type="NCBI Taxonomy" id="328185"/>
    <lineage>
        <taxon>Eukaryota</taxon>
        <taxon>Metazoa</taxon>
        <taxon>Ecdysozoa</taxon>
        <taxon>Arthropoda</taxon>
        <taxon>Hexapoda</taxon>
        <taxon>Insecta</taxon>
        <taxon>Pterygota</taxon>
        <taxon>Neoptera</taxon>
        <taxon>Paraneoptera</taxon>
        <taxon>Psocodea</taxon>
        <taxon>Troctomorpha</taxon>
        <taxon>Phthiraptera</taxon>
        <taxon>Amblycera</taxon>
        <taxon>Menoponidae</taxon>
        <taxon>Menopon</taxon>
    </lineage>
</organism>
<dbReference type="Pfam" id="PF08016">
    <property type="entry name" value="PKD_channel"/>
    <property type="match status" value="1"/>
</dbReference>
<evidence type="ECO:0000256" key="1">
    <source>
        <dbReference type="ARBA" id="ARBA00004141"/>
    </source>
</evidence>
<evidence type="ECO:0000313" key="12">
    <source>
        <dbReference type="EMBL" id="KAL0270579.1"/>
    </source>
</evidence>
<feature type="transmembrane region" description="Helical" evidence="9">
    <location>
        <begin position="554"/>
        <end position="578"/>
    </location>
</feature>
<dbReference type="PANTHER" id="PTHR10877">
    <property type="entry name" value="POLYCYSTIN FAMILY MEMBER"/>
    <property type="match status" value="1"/>
</dbReference>
<name>A0AAW2HL86_9NEOP</name>
<keyword evidence="6" id="KW-0325">Glycoprotein</keyword>
<feature type="domain" description="Polycystin" evidence="11">
    <location>
        <begin position="295"/>
        <end position="463"/>
    </location>
</feature>
<feature type="transmembrane region" description="Helical" evidence="9">
    <location>
        <begin position="161"/>
        <end position="183"/>
    </location>
</feature>
<evidence type="ECO:0000259" key="10">
    <source>
        <dbReference type="Pfam" id="PF08016"/>
    </source>
</evidence>
<evidence type="ECO:0000256" key="9">
    <source>
        <dbReference type="SAM" id="Phobius"/>
    </source>
</evidence>
<dbReference type="GO" id="GO:0016020">
    <property type="term" value="C:membrane"/>
    <property type="evidence" value="ECO:0007669"/>
    <property type="project" value="UniProtKB-SubCell"/>
</dbReference>
<dbReference type="PRINTS" id="PR01433">
    <property type="entry name" value="POLYCYSTIN2"/>
</dbReference>
<proteinExistence type="inferred from homology"/>
<dbReference type="PANTHER" id="PTHR10877:SF183">
    <property type="entry name" value="AT14535P-RELATED"/>
    <property type="match status" value="1"/>
</dbReference>
<dbReference type="EMBL" id="JARGDH010000004">
    <property type="protein sequence ID" value="KAL0270582.1"/>
    <property type="molecule type" value="Genomic_DNA"/>
</dbReference>
<comment type="caution">
    <text evidence="12">The sequence shown here is derived from an EMBL/GenBank/DDBJ whole genome shotgun (WGS) entry which is preliminary data.</text>
</comment>
<feature type="transmembrane region" description="Helical" evidence="9">
    <location>
        <begin position="63"/>
        <end position="96"/>
    </location>
</feature>
<feature type="transmembrane region" description="Helical" evidence="9">
    <location>
        <begin position="666"/>
        <end position="691"/>
    </location>
</feature>
<evidence type="ECO:0000256" key="2">
    <source>
        <dbReference type="ARBA" id="ARBA00007200"/>
    </source>
</evidence>
<dbReference type="InterPro" id="IPR046791">
    <property type="entry name" value="Polycystin_dom"/>
</dbReference>
<comment type="subcellular location">
    <subcellularLocation>
        <location evidence="1">Membrane</location>
        <topology evidence="1">Multi-pass membrane protein</topology>
    </subcellularLocation>
</comment>
<dbReference type="EMBL" id="JARGDH010000004">
    <property type="protein sequence ID" value="KAL0270580.1"/>
    <property type="molecule type" value="Genomic_DNA"/>
</dbReference>
<feature type="transmembrane region" description="Helical" evidence="9">
    <location>
        <begin position="33"/>
        <end position="57"/>
    </location>
</feature>
<evidence type="ECO:0000256" key="7">
    <source>
        <dbReference type="PIRSR" id="PIRSR603915-2"/>
    </source>
</evidence>
<evidence type="ECO:0000256" key="4">
    <source>
        <dbReference type="ARBA" id="ARBA00022989"/>
    </source>
</evidence>
<evidence type="ECO:0000256" key="5">
    <source>
        <dbReference type="ARBA" id="ARBA00023136"/>
    </source>
</evidence>
<gene>
    <name evidence="12" type="ORF">PYX00_007942</name>
</gene>
<feature type="region of interest" description="Disordered" evidence="8">
    <location>
        <begin position="1"/>
        <end position="20"/>
    </location>
</feature>
<evidence type="ECO:0000256" key="6">
    <source>
        <dbReference type="ARBA" id="ARBA00023180"/>
    </source>
</evidence>
<dbReference type="Pfam" id="PF20519">
    <property type="entry name" value="Polycystin_dom"/>
    <property type="match status" value="1"/>
</dbReference>
<reference evidence="12" key="1">
    <citation type="journal article" date="2024" name="Gigascience">
        <title>Chromosome-level genome of the poultry shaft louse Menopon gallinae provides insight into the host-switching and adaptive evolution of parasitic lice.</title>
        <authorList>
            <person name="Xu Y."/>
            <person name="Ma L."/>
            <person name="Liu S."/>
            <person name="Liang Y."/>
            <person name="Liu Q."/>
            <person name="He Z."/>
            <person name="Tian L."/>
            <person name="Duan Y."/>
            <person name="Cai W."/>
            <person name="Li H."/>
            <person name="Song F."/>
        </authorList>
    </citation>
    <scope>NUCLEOTIDE SEQUENCE</scope>
    <source>
        <strain evidence="12">Cailab_2023a</strain>
    </source>
</reference>
<comment type="similarity">
    <text evidence="2">Belongs to the polycystin family.</text>
</comment>
<dbReference type="InterPro" id="IPR051223">
    <property type="entry name" value="Polycystin"/>
</dbReference>